<dbReference type="EMBL" id="CP006272">
    <property type="protein sequence ID" value="AGZ43960.1"/>
    <property type="molecule type" value="Genomic_DNA"/>
</dbReference>
<evidence type="ECO:0000313" key="1">
    <source>
        <dbReference type="EMBL" id="AGZ43960.1"/>
    </source>
</evidence>
<dbReference type="HOGENOM" id="CLU_1718412_0_0_11"/>
<sequence>MAALLSLLGALGIIGSLLFAGWQARVLATQVGHQATRDGVATLQEALTSLREVQHYLVEDPSLIPHFAPERSRLPLEDADAGKVEMVAAMYCDVLNIGLYNLSAVSTARPESAWAQYCEHLLANSTAIRAEVLNKAWAYPRLSAMVGPQPPA</sequence>
<dbReference type="KEGG" id="afs:AFR_28495"/>
<gene>
    <name evidence="1" type="ORF">AFR_28495</name>
</gene>
<evidence type="ECO:0008006" key="3">
    <source>
        <dbReference type="Google" id="ProtNLM"/>
    </source>
</evidence>
<dbReference type="STRING" id="1246995.AFR_28495"/>
<dbReference type="RefSeq" id="WP_023560297.1">
    <property type="nucleotide sequence ID" value="NC_022657.1"/>
</dbReference>
<evidence type="ECO:0000313" key="2">
    <source>
        <dbReference type="Proteomes" id="UP000017746"/>
    </source>
</evidence>
<protein>
    <recommendedName>
        <fullName evidence="3">DUF4760 domain-containing protein</fullName>
    </recommendedName>
</protein>
<keyword evidence="2" id="KW-1185">Reference proteome</keyword>
<dbReference type="PATRIC" id="fig|1246995.3.peg.5777"/>
<dbReference type="Proteomes" id="UP000017746">
    <property type="component" value="Chromosome"/>
</dbReference>
<organism evidence="1 2">
    <name type="scientific">Actinoplanes friuliensis DSM 7358</name>
    <dbReference type="NCBI Taxonomy" id="1246995"/>
    <lineage>
        <taxon>Bacteria</taxon>
        <taxon>Bacillati</taxon>
        <taxon>Actinomycetota</taxon>
        <taxon>Actinomycetes</taxon>
        <taxon>Micromonosporales</taxon>
        <taxon>Micromonosporaceae</taxon>
        <taxon>Actinoplanes</taxon>
    </lineage>
</organism>
<accession>U5W7I5</accession>
<reference evidence="1 2" key="1">
    <citation type="journal article" date="2014" name="J. Biotechnol.">
        <title>Complete genome sequence of the actinobacterium Actinoplanes friuliensis HAG 010964, producer of the lipopeptide antibiotic friulimycin.</title>
        <authorList>
            <person name="Ruckert C."/>
            <person name="Szczepanowski R."/>
            <person name="Albersmeier A."/>
            <person name="Goesmann A."/>
            <person name="Fischer N."/>
            <person name="Steinkamper A."/>
            <person name="Puhler A."/>
            <person name="Biener R."/>
            <person name="Schwartz D."/>
            <person name="Kalinowski J."/>
        </authorList>
    </citation>
    <scope>NUCLEOTIDE SEQUENCE [LARGE SCALE GENOMIC DNA]</scope>
    <source>
        <strain evidence="1 2">DSM 7358</strain>
    </source>
</reference>
<dbReference type="AlphaFoldDB" id="U5W7I5"/>
<name>U5W7I5_9ACTN</name>
<dbReference type="OrthoDB" id="3542357at2"/>
<proteinExistence type="predicted"/>